<dbReference type="EMBL" id="JAKEVY010000003">
    <property type="protein sequence ID" value="MCF1715286.1"/>
    <property type="molecule type" value="Genomic_DNA"/>
</dbReference>
<dbReference type="Proteomes" id="UP001200145">
    <property type="component" value="Unassembled WGS sequence"/>
</dbReference>
<protein>
    <submittedName>
        <fullName evidence="3">Histidine kinase</fullName>
    </submittedName>
</protein>
<feature type="transmembrane region" description="Helical" evidence="1">
    <location>
        <begin position="34"/>
        <end position="51"/>
    </location>
</feature>
<dbReference type="PANTHER" id="PTHR34220">
    <property type="entry name" value="SENSOR HISTIDINE KINASE YPDA"/>
    <property type="match status" value="1"/>
</dbReference>
<dbReference type="Pfam" id="PF06580">
    <property type="entry name" value="His_kinase"/>
    <property type="match status" value="1"/>
</dbReference>
<keyword evidence="1" id="KW-0812">Transmembrane</keyword>
<name>A0ABS9BKW6_9BACT</name>
<sequence>MIFYFLFYVTLGFIISVLQQIVLKGFPLRFDNYFWEEWLGSSIYIFLYIQMQRKILSSFTSAFKKAEKSVPLLTRYFFILQVAGFVLLMGFSILFTALLHGKINIRLKDIVELRFIFVYFFFIHSVVYVTGVALRLYRLYIKEKDAKHYAEKSFLSAQLNMLRQQLNPHFLFNNLNIIASTINSNPKLAYDFTRSMASFYRKVLEAENAGWVLVKDELSTIEAYLYMLSVRFEEKISFTIQVSEFVKNNCSIPDFVLQPIVENAIKHNSFSKANPLVIEITNKDDETLLIKNSYLPKQGVDNSLGIGWFNIESRYKYLEAKAPVKYIEDNWFMVEVSLLKKIGS</sequence>
<feature type="transmembrane region" description="Helical" evidence="1">
    <location>
        <begin position="115"/>
        <end position="137"/>
    </location>
</feature>
<feature type="domain" description="Signal transduction histidine kinase internal region" evidence="2">
    <location>
        <begin position="157"/>
        <end position="236"/>
    </location>
</feature>
<keyword evidence="1" id="KW-0472">Membrane</keyword>
<feature type="transmembrane region" description="Helical" evidence="1">
    <location>
        <begin position="5"/>
        <end position="22"/>
    </location>
</feature>
<comment type="caution">
    <text evidence="3">The sequence shown here is derived from an EMBL/GenBank/DDBJ whole genome shotgun (WGS) entry which is preliminary data.</text>
</comment>
<proteinExistence type="predicted"/>
<evidence type="ECO:0000259" key="2">
    <source>
        <dbReference type="Pfam" id="PF06580"/>
    </source>
</evidence>
<evidence type="ECO:0000313" key="4">
    <source>
        <dbReference type="Proteomes" id="UP001200145"/>
    </source>
</evidence>
<evidence type="ECO:0000313" key="3">
    <source>
        <dbReference type="EMBL" id="MCF1715286.1"/>
    </source>
</evidence>
<keyword evidence="1" id="KW-1133">Transmembrane helix</keyword>
<dbReference type="InterPro" id="IPR010559">
    <property type="entry name" value="Sig_transdc_His_kin_internal"/>
</dbReference>
<organism evidence="3 4">
    <name type="scientific">Flavihumibacter fluminis</name>
    <dbReference type="NCBI Taxonomy" id="2909236"/>
    <lineage>
        <taxon>Bacteria</taxon>
        <taxon>Pseudomonadati</taxon>
        <taxon>Bacteroidota</taxon>
        <taxon>Chitinophagia</taxon>
        <taxon>Chitinophagales</taxon>
        <taxon>Chitinophagaceae</taxon>
        <taxon>Flavihumibacter</taxon>
    </lineage>
</organism>
<dbReference type="PANTHER" id="PTHR34220:SF7">
    <property type="entry name" value="SENSOR HISTIDINE KINASE YPDA"/>
    <property type="match status" value="1"/>
</dbReference>
<keyword evidence="3" id="KW-0418">Kinase</keyword>
<reference evidence="3 4" key="1">
    <citation type="submission" date="2022-01" db="EMBL/GenBank/DDBJ databases">
        <title>Flavihumibacter sp. nov., isolated from sediment of a river.</title>
        <authorList>
            <person name="Liu H."/>
        </authorList>
    </citation>
    <scope>NUCLEOTIDE SEQUENCE [LARGE SCALE GENOMIC DNA]</scope>
    <source>
        <strain evidence="3 4">RY-1</strain>
    </source>
</reference>
<accession>A0ABS9BKW6</accession>
<keyword evidence="3" id="KW-0808">Transferase</keyword>
<dbReference type="InterPro" id="IPR050640">
    <property type="entry name" value="Bact_2-comp_sensor_kinase"/>
</dbReference>
<evidence type="ECO:0000256" key="1">
    <source>
        <dbReference type="SAM" id="Phobius"/>
    </source>
</evidence>
<keyword evidence="4" id="KW-1185">Reference proteome</keyword>
<dbReference type="RefSeq" id="WP_234866242.1">
    <property type="nucleotide sequence ID" value="NZ_JAKEVY010000003.1"/>
</dbReference>
<feature type="transmembrane region" description="Helical" evidence="1">
    <location>
        <begin position="72"/>
        <end position="95"/>
    </location>
</feature>
<dbReference type="GO" id="GO:0016301">
    <property type="term" value="F:kinase activity"/>
    <property type="evidence" value="ECO:0007669"/>
    <property type="project" value="UniProtKB-KW"/>
</dbReference>
<gene>
    <name evidence="3" type="ORF">L0U88_11670</name>
</gene>